<keyword evidence="10" id="KW-0472">Membrane</keyword>
<dbReference type="Gene3D" id="3.30.450.20">
    <property type="entry name" value="PAS domain"/>
    <property type="match status" value="1"/>
</dbReference>
<keyword evidence="7 12" id="KW-0067">ATP-binding</keyword>
<dbReference type="Pfam" id="PF02518">
    <property type="entry name" value="HATPase_c"/>
    <property type="match status" value="1"/>
</dbReference>
<keyword evidence="4" id="KW-0808">Transferase</keyword>
<name>A0AAU7VHW5_9FIRM</name>
<feature type="transmembrane region" description="Helical" evidence="10">
    <location>
        <begin position="12"/>
        <end position="31"/>
    </location>
</feature>
<dbReference type="EMBL" id="CP158367">
    <property type="protein sequence ID" value="XBX73683.1"/>
    <property type="molecule type" value="Genomic_DNA"/>
</dbReference>
<dbReference type="SUPFAM" id="SSF47384">
    <property type="entry name" value="Homodimeric domain of signal transducing histidine kinase"/>
    <property type="match status" value="1"/>
</dbReference>
<evidence type="ECO:0000256" key="10">
    <source>
        <dbReference type="SAM" id="Phobius"/>
    </source>
</evidence>
<keyword evidence="10" id="KW-1133">Transmembrane helix</keyword>
<dbReference type="InterPro" id="IPR036890">
    <property type="entry name" value="HATPase_C_sf"/>
</dbReference>
<keyword evidence="6" id="KW-0418">Kinase</keyword>
<keyword evidence="10" id="KW-0812">Transmembrane</keyword>
<reference evidence="12" key="1">
    <citation type="journal article" date="2013" name="Extremophiles">
        <title>Proteinivorax tanatarense gen. nov., sp. nov., an anaerobic, haloalkaliphilic, proteolytic bacterium isolated from a decaying algal bloom, and proposal of Proteinivoraceae fam. nov.</title>
        <authorList>
            <person name="Kevbrin V."/>
            <person name="Boltyanskaya Y."/>
            <person name="Zhilina T."/>
            <person name="Kolganova T."/>
            <person name="Lavrentjeva E."/>
            <person name="Kuznetsov B."/>
        </authorList>
    </citation>
    <scope>NUCLEOTIDE SEQUENCE</scope>
    <source>
        <strain evidence="12">Z-910T</strain>
    </source>
</reference>
<comment type="catalytic activity">
    <reaction evidence="1">
        <text>ATP + protein L-histidine = ADP + protein N-phospho-L-histidine.</text>
        <dbReference type="EC" id="2.7.13.3"/>
    </reaction>
</comment>
<dbReference type="SUPFAM" id="SSF55874">
    <property type="entry name" value="ATPase domain of HSP90 chaperone/DNA topoisomerase II/histidine kinase"/>
    <property type="match status" value="1"/>
</dbReference>
<evidence type="ECO:0000256" key="8">
    <source>
        <dbReference type="ARBA" id="ARBA00023012"/>
    </source>
</evidence>
<proteinExistence type="predicted"/>
<dbReference type="CDD" id="cd00082">
    <property type="entry name" value="HisKA"/>
    <property type="match status" value="1"/>
</dbReference>
<feature type="transmembrane region" description="Helical" evidence="10">
    <location>
        <begin position="109"/>
        <end position="127"/>
    </location>
</feature>
<feature type="transmembrane region" description="Helical" evidence="10">
    <location>
        <begin position="38"/>
        <end position="55"/>
    </location>
</feature>
<evidence type="ECO:0000313" key="12">
    <source>
        <dbReference type="EMBL" id="XBX73683.1"/>
    </source>
</evidence>
<reference evidence="12" key="2">
    <citation type="submission" date="2024-06" db="EMBL/GenBank/DDBJ databases">
        <authorList>
            <person name="Petrova K.O."/>
            <person name="Toshchakov S.V."/>
            <person name="Boltjanskaja Y.V."/>
            <person name="Kevbrin V."/>
        </authorList>
    </citation>
    <scope>NUCLEOTIDE SEQUENCE</scope>
    <source>
        <strain evidence="12">Z-910T</strain>
    </source>
</reference>
<feature type="transmembrane region" description="Helical" evidence="10">
    <location>
        <begin position="199"/>
        <end position="222"/>
    </location>
</feature>
<evidence type="ECO:0000256" key="5">
    <source>
        <dbReference type="ARBA" id="ARBA00022741"/>
    </source>
</evidence>
<accession>A0AAU7VHW5</accession>
<feature type="transmembrane region" description="Helical" evidence="10">
    <location>
        <begin position="171"/>
        <end position="193"/>
    </location>
</feature>
<gene>
    <name evidence="12" type="ORF">PRVXT_001678</name>
</gene>
<dbReference type="SMART" id="SM00387">
    <property type="entry name" value="HATPase_c"/>
    <property type="match status" value="1"/>
</dbReference>
<dbReference type="InterPro" id="IPR004358">
    <property type="entry name" value="Sig_transdc_His_kin-like_C"/>
</dbReference>
<dbReference type="InterPro" id="IPR036097">
    <property type="entry name" value="HisK_dim/P_sf"/>
</dbReference>
<feature type="transmembrane region" description="Helical" evidence="10">
    <location>
        <begin position="133"/>
        <end position="159"/>
    </location>
</feature>
<dbReference type="Gene3D" id="3.30.565.10">
    <property type="entry name" value="Histidine kinase-like ATPase, C-terminal domain"/>
    <property type="match status" value="1"/>
</dbReference>
<dbReference type="PANTHER" id="PTHR43065:SF10">
    <property type="entry name" value="PEROXIDE STRESS-ACTIVATED HISTIDINE KINASE MAK3"/>
    <property type="match status" value="1"/>
</dbReference>
<feature type="domain" description="Histidine kinase" evidence="11">
    <location>
        <begin position="369"/>
        <end position="583"/>
    </location>
</feature>
<dbReference type="AlphaFoldDB" id="A0AAU7VHW5"/>
<dbReference type="EC" id="2.7.13.3" evidence="2"/>
<dbReference type="InterPro" id="IPR005467">
    <property type="entry name" value="His_kinase_dom"/>
</dbReference>
<sequence>MSFIKKLNDLFSFIFLFVLFLYFAGALFWNIDSLTITDLWFISSITLILLGIDFYRDTVYGSLYVAFDMPFVISLFFIFDSTFTVVTAYTLTMVIILNQDYNFSSMIKTLGRQVIPLLVAGIAYSFFSNIVNNTMFLVCITLSTYAILNYYILYLAVYAKSNLKLNNVINLPWALTFYIIQFVGILAIVELYFELYEVNIFLAIGGVFLGYGVCILCISILNNMMDIGKNKRIYKESLNYFIEFHNYGFLALDHKYNVLAFNEKMLDISQITDKNILGKPVLEVFSNSFMAKYLGRCKGEYDLLDHFYEPTTERYYSLNFLKVKANEKPLKDKLVSFLILIKDVTEEMEKQKEENIKNKLESLEQLAAGTANEIKNPLTVASGFLQLTRQKIEKGCDNNHVLLSYIENIEEALNQTGISLERLTITANSCLNEERLRWIDLSVLLKEVTNDYKSRFSNIDFNIEANNLKAFVDIRLLSICLNYILQNSVEAILEKNIDEGLLEVQGYTEGSNIKIDVIDNGVGFGKDQYLKIFDPYYTTKDNANQGLGLYYCNCIIKKLRGNIEVVSKLNQGTKVTITLPEDLNGKLEY</sequence>
<organism evidence="12">
    <name type="scientific">Proteinivorax tanatarense</name>
    <dbReference type="NCBI Taxonomy" id="1260629"/>
    <lineage>
        <taxon>Bacteria</taxon>
        <taxon>Bacillati</taxon>
        <taxon>Bacillota</taxon>
        <taxon>Clostridia</taxon>
        <taxon>Eubacteriales</taxon>
        <taxon>Proteinivoracaceae</taxon>
        <taxon>Proteinivorax</taxon>
    </lineage>
</organism>
<keyword evidence="3" id="KW-0597">Phosphoprotein</keyword>
<dbReference type="PANTHER" id="PTHR43065">
    <property type="entry name" value="SENSOR HISTIDINE KINASE"/>
    <property type="match status" value="1"/>
</dbReference>
<dbReference type="RefSeq" id="WP_350342445.1">
    <property type="nucleotide sequence ID" value="NZ_CP158367.1"/>
</dbReference>
<protein>
    <recommendedName>
        <fullName evidence="2">histidine kinase</fullName>
        <ecNumber evidence="2">2.7.13.3</ecNumber>
    </recommendedName>
</protein>
<evidence type="ECO:0000256" key="7">
    <source>
        <dbReference type="ARBA" id="ARBA00022840"/>
    </source>
</evidence>
<dbReference type="GO" id="GO:0005524">
    <property type="term" value="F:ATP binding"/>
    <property type="evidence" value="ECO:0007669"/>
    <property type="project" value="UniProtKB-KW"/>
</dbReference>
<feature type="transmembrane region" description="Helical" evidence="10">
    <location>
        <begin position="75"/>
        <end position="97"/>
    </location>
</feature>
<keyword evidence="8" id="KW-0902">Two-component regulatory system</keyword>
<dbReference type="PROSITE" id="PS50109">
    <property type="entry name" value="HIS_KIN"/>
    <property type="match status" value="1"/>
</dbReference>
<dbReference type="GO" id="GO:0000155">
    <property type="term" value="F:phosphorelay sensor kinase activity"/>
    <property type="evidence" value="ECO:0007669"/>
    <property type="project" value="InterPro"/>
</dbReference>
<keyword evidence="9" id="KW-0175">Coiled coil</keyword>
<dbReference type="InterPro" id="IPR003594">
    <property type="entry name" value="HATPase_dom"/>
</dbReference>
<evidence type="ECO:0000256" key="4">
    <source>
        <dbReference type="ARBA" id="ARBA00022679"/>
    </source>
</evidence>
<evidence type="ECO:0000256" key="9">
    <source>
        <dbReference type="SAM" id="Coils"/>
    </source>
</evidence>
<keyword evidence="5" id="KW-0547">Nucleotide-binding</keyword>
<evidence type="ECO:0000256" key="6">
    <source>
        <dbReference type="ARBA" id="ARBA00022777"/>
    </source>
</evidence>
<dbReference type="PRINTS" id="PR00344">
    <property type="entry name" value="BCTRLSENSOR"/>
</dbReference>
<feature type="coiled-coil region" evidence="9">
    <location>
        <begin position="341"/>
        <end position="373"/>
    </location>
</feature>
<evidence type="ECO:0000256" key="2">
    <source>
        <dbReference type="ARBA" id="ARBA00012438"/>
    </source>
</evidence>
<evidence type="ECO:0000256" key="1">
    <source>
        <dbReference type="ARBA" id="ARBA00000085"/>
    </source>
</evidence>
<dbReference type="InterPro" id="IPR003661">
    <property type="entry name" value="HisK_dim/P_dom"/>
</dbReference>
<dbReference type="Gene3D" id="1.10.287.130">
    <property type="match status" value="1"/>
</dbReference>
<evidence type="ECO:0000259" key="11">
    <source>
        <dbReference type="PROSITE" id="PS50109"/>
    </source>
</evidence>
<evidence type="ECO:0000256" key="3">
    <source>
        <dbReference type="ARBA" id="ARBA00022553"/>
    </source>
</evidence>